<dbReference type="InterPro" id="IPR029026">
    <property type="entry name" value="tRNA_m1G_MTases_N"/>
</dbReference>
<dbReference type="GO" id="GO:0005829">
    <property type="term" value="C:cytosol"/>
    <property type="evidence" value="ECO:0007669"/>
    <property type="project" value="TreeGrafter"/>
</dbReference>
<dbReference type="Gene3D" id="3.40.1280.10">
    <property type="match status" value="1"/>
</dbReference>
<sequence>MFRKLEGDAMGRLSTDEYAAAPKHPVILMLHNIRSMWNVGSMFRSADAAGIEKIILSGYTATPPRKEITKTALGADASMPWEYTDNPQQTLRDLKKSGVRICGLEIAEGSRLYTEMKAQDFPVCLLVGNEVQGIEDNLLAECDLVLEIPQFGIKHSLNVSVAAGVVLFELVRVLHAKG</sequence>
<dbReference type="Proteomes" id="UP000279908">
    <property type="component" value="Unassembled WGS sequence"/>
</dbReference>
<evidence type="ECO:0000256" key="2">
    <source>
        <dbReference type="ARBA" id="ARBA00022679"/>
    </source>
</evidence>
<dbReference type="GO" id="GO:0008173">
    <property type="term" value="F:RNA methyltransferase activity"/>
    <property type="evidence" value="ECO:0007669"/>
    <property type="project" value="InterPro"/>
</dbReference>
<evidence type="ECO:0000259" key="3">
    <source>
        <dbReference type="Pfam" id="PF00588"/>
    </source>
</evidence>
<dbReference type="AlphaFoldDB" id="A0A3S0L2L0"/>
<dbReference type="CDD" id="cd18097">
    <property type="entry name" value="SpoU-like"/>
    <property type="match status" value="1"/>
</dbReference>
<keyword evidence="7" id="KW-1185">Reference proteome</keyword>
<organism evidence="5 6">
    <name type="scientific">Chlorobium phaeovibrioides</name>
    <dbReference type="NCBI Taxonomy" id="1094"/>
    <lineage>
        <taxon>Bacteria</taxon>
        <taxon>Pseudomonadati</taxon>
        <taxon>Chlorobiota</taxon>
        <taxon>Chlorobiia</taxon>
        <taxon>Chlorobiales</taxon>
        <taxon>Chlorobiaceae</taxon>
        <taxon>Chlorobium/Pelodictyon group</taxon>
        <taxon>Chlorobium</taxon>
    </lineage>
</organism>
<proteinExistence type="predicted"/>
<name>A0A3S0L2L0_CHLPH</name>
<reference evidence="4 7" key="2">
    <citation type="submission" date="2019-11" db="EMBL/GenBank/DDBJ databases">
        <title>Green- and brown-colored morphotypes of Chlorobia in the stratified aquatic ecosystems of Kandalaksha Gulf (White Sea): A model for study of the accessory genome evolution.</title>
        <authorList>
            <person name="Grouzdev D.S."/>
        </authorList>
    </citation>
    <scope>NUCLEOTIDE SEQUENCE [LARGE SCALE GENOMIC DNA]</scope>
    <source>
        <strain evidence="4 7">ZM</strain>
    </source>
</reference>
<dbReference type="InterPro" id="IPR029028">
    <property type="entry name" value="Alpha/beta_knot_MTases"/>
</dbReference>
<evidence type="ECO:0000313" key="6">
    <source>
        <dbReference type="Proteomes" id="UP000279908"/>
    </source>
</evidence>
<dbReference type="PANTHER" id="PTHR46429">
    <property type="entry name" value="23S RRNA (GUANOSINE-2'-O-)-METHYLTRANSFERASE RLMB"/>
    <property type="match status" value="1"/>
</dbReference>
<dbReference type="PANTHER" id="PTHR46429:SF1">
    <property type="entry name" value="23S RRNA (GUANOSINE-2'-O-)-METHYLTRANSFERASE RLMB"/>
    <property type="match status" value="1"/>
</dbReference>
<accession>A0A3S0L2L0</accession>
<dbReference type="InterPro" id="IPR001537">
    <property type="entry name" value="SpoU_MeTrfase"/>
</dbReference>
<dbReference type="Pfam" id="PF00588">
    <property type="entry name" value="SpoU_methylase"/>
    <property type="match status" value="1"/>
</dbReference>
<keyword evidence="2 5" id="KW-0808">Transferase</keyword>
<feature type="domain" description="tRNA/rRNA methyltransferase SpoU type" evidence="3">
    <location>
        <begin position="26"/>
        <end position="168"/>
    </location>
</feature>
<dbReference type="Proteomes" id="UP000489351">
    <property type="component" value="Unassembled WGS sequence"/>
</dbReference>
<dbReference type="GO" id="GO:0003723">
    <property type="term" value="F:RNA binding"/>
    <property type="evidence" value="ECO:0007669"/>
    <property type="project" value="InterPro"/>
</dbReference>
<evidence type="ECO:0000313" key="5">
    <source>
        <dbReference type="EMBL" id="RTY40135.1"/>
    </source>
</evidence>
<dbReference type="InterPro" id="IPR004441">
    <property type="entry name" value="rRNA_MeTrfase_TrmH"/>
</dbReference>
<dbReference type="GO" id="GO:0032259">
    <property type="term" value="P:methylation"/>
    <property type="evidence" value="ECO:0007669"/>
    <property type="project" value="UniProtKB-KW"/>
</dbReference>
<evidence type="ECO:0000313" key="4">
    <source>
        <dbReference type="EMBL" id="MWV54094.1"/>
    </source>
</evidence>
<keyword evidence="1 5" id="KW-0489">Methyltransferase</keyword>
<evidence type="ECO:0000256" key="1">
    <source>
        <dbReference type="ARBA" id="ARBA00022603"/>
    </source>
</evidence>
<dbReference type="EMBL" id="RXYK01000001">
    <property type="protein sequence ID" value="RTY40135.1"/>
    <property type="molecule type" value="Genomic_DNA"/>
</dbReference>
<comment type="caution">
    <text evidence="5">The sequence shown here is derived from an EMBL/GenBank/DDBJ whole genome shotgun (WGS) entry which is preliminary data.</text>
</comment>
<protein>
    <submittedName>
        <fullName evidence="5">TrmH family RNA methyltransferase</fullName>
    </submittedName>
</protein>
<reference evidence="5 6" key="1">
    <citation type="submission" date="2018-12" db="EMBL/GenBank/DDBJ databases">
        <authorList>
            <person name="Lunina O.N."/>
            <person name="Grouzdev D.S."/>
            <person name="Gorlenko V.M."/>
            <person name="Savvichev A.S."/>
        </authorList>
    </citation>
    <scope>NUCLEOTIDE SEQUENCE [LARGE SCALE GENOMIC DNA]</scope>
    <source>
        <strain evidence="5 6">BrKhr-17</strain>
    </source>
</reference>
<dbReference type="SUPFAM" id="SSF75217">
    <property type="entry name" value="alpha/beta knot"/>
    <property type="match status" value="1"/>
</dbReference>
<gene>
    <name evidence="5" type="ORF">EKD02_01510</name>
    <name evidence="4" type="ORF">GJ685_03325</name>
</gene>
<dbReference type="GO" id="GO:0006396">
    <property type="term" value="P:RNA processing"/>
    <property type="evidence" value="ECO:0007669"/>
    <property type="project" value="InterPro"/>
</dbReference>
<dbReference type="EMBL" id="WUBZ01000007">
    <property type="protein sequence ID" value="MWV54094.1"/>
    <property type="molecule type" value="Genomic_DNA"/>
</dbReference>
<evidence type="ECO:0000313" key="7">
    <source>
        <dbReference type="Proteomes" id="UP000489351"/>
    </source>
</evidence>